<evidence type="ECO:0000256" key="13">
    <source>
        <dbReference type="ARBA" id="ARBA00023211"/>
    </source>
</evidence>
<dbReference type="RefSeq" id="WP_242971215.1">
    <property type="nucleotide sequence ID" value="NZ_FNUK01000028.1"/>
</dbReference>
<gene>
    <name evidence="14" type="primary">rnhB</name>
    <name evidence="18" type="ORF">SAMN05660865_01717</name>
</gene>
<feature type="binding site" evidence="14 15">
    <location>
        <position position="78"/>
    </location>
    <ligand>
        <name>a divalent metal cation</name>
        <dbReference type="ChEBI" id="CHEBI:60240"/>
    </ligand>
</feature>
<feature type="binding site" evidence="14 15">
    <location>
        <position position="170"/>
    </location>
    <ligand>
        <name>a divalent metal cation</name>
        <dbReference type="ChEBI" id="CHEBI:60240"/>
    </ligand>
</feature>
<dbReference type="NCBIfam" id="NF000595">
    <property type="entry name" value="PRK00015.1-3"/>
    <property type="match status" value="1"/>
</dbReference>
<dbReference type="NCBIfam" id="NF000594">
    <property type="entry name" value="PRK00015.1-1"/>
    <property type="match status" value="1"/>
</dbReference>
<comment type="cofactor">
    <cofactor evidence="14 15">
        <name>Mn(2+)</name>
        <dbReference type="ChEBI" id="CHEBI:29035"/>
    </cofactor>
    <cofactor evidence="14 15">
        <name>Mg(2+)</name>
        <dbReference type="ChEBI" id="CHEBI:18420"/>
    </cofactor>
    <text evidence="14 15">Manganese or magnesium. Binds 1 divalent metal ion per monomer in the absence of substrate. May bind a second metal ion after substrate binding.</text>
</comment>
<dbReference type="GO" id="GO:0006298">
    <property type="term" value="P:mismatch repair"/>
    <property type="evidence" value="ECO:0007669"/>
    <property type="project" value="TreeGrafter"/>
</dbReference>
<dbReference type="InterPro" id="IPR012337">
    <property type="entry name" value="RNaseH-like_sf"/>
</dbReference>
<evidence type="ECO:0000256" key="5">
    <source>
        <dbReference type="ARBA" id="ARBA00007383"/>
    </source>
</evidence>
<dbReference type="GO" id="GO:0005737">
    <property type="term" value="C:cytoplasm"/>
    <property type="evidence" value="ECO:0007669"/>
    <property type="project" value="UniProtKB-SubCell"/>
</dbReference>
<keyword evidence="10 14" id="KW-0479">Metal-binding</keyword>
<dbReference type="PANTHER" id="PTHR10954">
    <property type="entry name" value="RIBONUCLEASE H2 SUBUNIT A"/>
    <property type="match status" value="1"/>
</dbReference>
<sequence length="257" mass="29550">MLKLKQIEEILAQCNNLDEIEKLKVQIMKEDNRKNVIKLFEKYERRLKIKMDLEREYQERCKYENQLCEKYKYIAGVDEVGRGPLAGPVFAAAVILDIKKPIIGIRDSKKLTEKARLELSKKIQETAIDFSIGYATVEEIDKYNILEATKIAMKRAVDSLKVFPDFLLIDAIDLDLGIPYLSLIKGDDLSVSIGAASIIAKVERDKYMKEISAKYPYYDFEKNKGYGTKKHIESILKYGPCEIHRKSFLKGILGDII</sequence>
<dbReference type="CDD" id="cd07182">
    <property type="entry name" value="RNase_HII_bacteria_HII_like"/>
    <property type="match status" value="1"/>
</dbReference>
<dbReference type="GO" id="GO:0004523">
    <property type="term" value="F:RNA-DNA hybrid ribonuclease activity"/>
    <property type="evidence" value="ECO:0007669"/>
    <property type="project" value="UniProtKB-UniRule"/>
</dbReference>
<evidence type="ECO:0000256" key="10">
    <source>
        <dbReference type="ARBA" id="ARBA00022723"/>
    </source>
</evidence>
<reference evidence="19" key="1">
    <citation type="submission" date="2016-10" db="EMBL/GenBank/DDBJ databases">
        <authorList>
            <person name="Varghese N."/>
            <person name="Submissions S."/>
        </authorList>
    </citation>
    <scope>NUCLEOTIDE SEQUENCE [LARGE SCALE GENOMIC DNA]</scope>
    <source>
        <strain evidence="19">DSM 5463</strain>
    </source>
</reference>
<keyword evidence="8 14" id="KW-0963">Cytoplasm</keyword>
<keyword evidence="19" id="KW-1185">Reference proteome</keyword>
<evidence type="ECO:0000259" key="17">
    <source>
        <dbReference type="PROSITE" id="PS51975"/>
    </source>
</evidence>
<evidence type="ECO:0000313" key="19">
    <source>
        <dbReference type="Proteomes" id="UP000242850"/>
    </source>
</evidence>
<keyword evidence="9 14" id="KW-0540">Nuclease</keyword>
<name>A0A1H5XBE2_9CLOT</name>
<dbReference type="GO" id="GO:0043137">
    <property type="term" value="P:DNA replication, removal of RNA primer"/>
    <property type="evidence" value="ECO:0007669"/>
    <property type="project" value="TreeGrafter"/>
</dbReference>
<organism evidence="18 19">
    <name type="scientific">Caloramator fervidus</name>
    <dbReference type="NCBI Taxonomy" id="29344"/>
    <lineage>
        <taxon>Bacteria</taxon>
        <taxon>Bacillati</taxon>
        <taxon>Bacillota</taxon>
        <taxon>Clostridia</taxon>
        <taxon>Eubacteriales</taxon>
        <taxon>Clostridiaceae</taxon>
        <taxon>Caloramator</taxon>
    </lineage>
</organism>
<evidence type="ECO:0000256" key="11">
    <source>
        <dbReference type="ARBA" id="ARBA00022759"/>
    </source>
</evidence>
<feature type="binding site" evidence="14 15">
    <location>
        <position position="79"/>
    </location>
    <ligand>
        <name>a divalent metal cation</name>
        <dbReference type="ChEBI" id="CHEBI:60240"/>
    </ligand>
</feature>
<dbReference type="GO" id="GO:0032299">
    <property type="term" value="C:ribonuclease H2 complex"/>
    <property type="evidence" value="ECO:0007669"/>
    <property type="project" value="TreeGrafter"/>
</dbReference>
<evidence type="ECO:0000256" key="9">
    <source>
        <dbReference type="ARBA" id="ARBA00022722"/>
    </source>
</evidence>
<evidence type="ECO:0000256" key="14">
    <source>
        <dbReference type="HAMAP-Rule" id="MF_00052"/>
    </source>
</evidence>
<proteinExistence type="inferred from homology"/>
<feature type="domain" description="RNase H type-2" evidence="17">
    <location>
        <begin position="72"/>
        <end position="257"/>
    </location>
</feature>
<evidence type="ECO:0000256" key="12">
    <source>
        <dbReference type="ARBA" id="ARBA00022801"/>
    </source>
</evidence>
<keyword evidence="12 14" id="KW-0378">Hydrolase</keyword>
<evidence type="ECO:0000256" key="7">
    <source>
        <dbReference type="ARBA" id="ARBA00019179"/>
    </source>
</evidence>
<dbReference type="PROSITE" id="PS51975">
    <property type="entry name" value="RNASE_H_2"/>
    <property type="match status" value="1"/>
</dbReference>
<evidence type="ECO:0000256" key="3">
    <source>
        <dbReference type="ARBA" id="ARBA00004065"/>
    </source>
</evidence>
<dbReference type="InterPro" id="IPR022898">
    <property type="entry name" value="RNase_HII"/>
</dbReference>
<dbReference type="InterPro" id="IPR024567">
    <property type="entry name" value="RNase_HII/HIII_dom"/>
</dbReference>
<dbReference type="Proteomes" id="UP000242850">
    <property type="component" value="Unassembled WGS sequence"/>
</dbReference>
<comment type="function">
    <text evidence="3 14 16">Endonuclease that specifically degrades the RNA of RNA-DNA hybrids.</text>
</comment>
<comment type="subcellular location">
    <subcellularLocation>
        <location evidence="4 14">Cytoplasm</location>
    </subcellularLocation>
</comment>
<evidence type="ECO:0000256" key="16">
    <source>
        <dbReference type="RuleBase" id="RU003515"/>
    </source>
</evidence>
<dbReference type="EC" id="3.1.26.4" evidence="6 14"/>
<evidence type="ECO:0000256" key="4">
    <source>
        <dbReference type="ARBA" id="ARBA00004496"/>
    </source>
</evidence>
<keyword evidence="11 14" id="KW-0255">Endonuclease</keyword>
<dbReference type="GO" id="GO:0030145">
    <property type="term" value="F:manganese ion binding"/>
    <property type="evidence" value="ECO:0007669"/>
    <property type="project" value="UniProtKB-UniRule"/>
</dbReference>
<comment type="cofactor">
    <cofactor evidence="2">
        <name>Mg(2+)</name>
        <dbReference type="ChEBI" id="CHEBI:18420"/>
    </cofactor>
</comment>
<dbReference type="SUPFAM" id="SSF53098">
    <property type="entry name" value="Ribonuclease H-like"/>
    <property type="match status" value="1"/>
</dbReference>
<comment type="similarity">
    <text evidence="5 14 16">Belongs to the RNase HII family.</text>
</comment>
<evidence type="ECO:0000256" key="1">
    <source>
        <dbReference type="ARBA" id="ARBA00000077"/>
    </source>
</evidence>
<dbReference type="FunFam" id="3.30.420.10:FF:000006">
    <property type="entry name" value="Ribonuclease HII"/>
    <property type="match status" value="1"/>
</dbReference>
<dbReference type="InterPro" id="IPR036397">
    <property type="entry name" value="RNaseH_sf"/>
</dbReference>
<dbReference type="HAMAP" id="MF_00052_B">
    <property type="entry name" value="RNase_HII_B"/>
    <property type="match status" value="1"/>
</dbReference>
<evidence type="ECO:0000256" key="2">
    <source>
        <dbReference type="ARBA" id="ARBA00001946"/>
    </source>
</evidence>
<comment type="catalytic activity">
    <reaction evidence="1 14 15 16">
        <text>Endonucleolytic cleavage to 5'-phosphomonoester.</text>
        <dbReference type="EC" id="3.1.26.4"/>
    </reaction>
</comment>
<protein>
    <recommendedName>
        <fullName evidence="7 14">Ribonuclease HII</fullName>
        <shortName evidence="14">RNase HII</shortName>
        <ecNumber evidence="6 14">3.1.26.4</ecNumber>
    </recommendedName>
</protein>
<keyword evidence="13 14" id="KW-0464">Manganese</keyword>
<dbReference type="InterPro" id="IPR001352">
    <property type="entry name" value="RNase_HII/HIII"/>
</dbReference>
<dbReference type="EMBL" id="FNUK01000028">
    <property type="protein sequence ID" value="SEG09072.1"/>
    <property type="molecule type" value="Genomic_DNA"/>
</dbReference>
<dbReference type="PANTHER" id="PTHR10954:SF18">
    <property type="entry name" value="RIBONUCLEASE HII"/>
    <property type="match status" value="1"/>
</dbReference>
<evidence type="ECO:0000256" key="15">
    <source>
        <dbReference type="PROSITE-ProRule" id="PRU01319"/>
    </source>
</evidence>
<evidence type="ECO:0000256" key="6">
    <source>
        <dbReference type="ARBA" id="ARBA00012180"/>
    </source>
</evidence>
<accession>A0A1H5XBE2</accession>
<dbReference type="Pfam" id="PF01351">
    <property type="entry name" value="RNase_HII"/>
    <property type="match status" value="1"/>
</dbReference>
<dbReference type="GO" id="GO:0003723">
    <property type="term" value="F:RNA binding"/>
    <property type="evidence" value="ECO:0007669"/>
    <property type="project" value="UniProtKB-UniRule"/>
</dbReference>
<evidence type="ECO:0000313" key="18">
    <source>
        <dbReference type="EMBL" id="SEG09072.1"/>
    </source>
</evidence>
<dbReference type="Gene3D" id="3.30.420.10">
    <property type="entry name" value="Ribonuclease H-like superfamily/Ribonuclease H"/>
    <property type="match status" value="1"/>
</dbReference>
<dbReference type="AlphaFoldDB" id="A0A1H5XBE2"/>
<evidence type="ECO:0000256" key="8">
    <source>
        <dbReference type="ARBA" id="ARBA00022490"/>
    </source>
</evidence>